<keyword evidence="2" id="KW-0677">Repeat</keyword>
<feature type="domain" description="Helicase ATP-binding" evidence="10">
    <location>
        <begin position="1422"/>
        <end position="1605"/>
    </location>
</feature>
<dbReference type="CDD" id="cd18008">
    <property type="entry name" value="DEXDc_SHPRH-like"/>
    <property type="match status" value="1"/>
</dbReference>
<dbReference type="GO" id="GO:0046872">
    <property type="term" value="F:metal ion binding"/>
    <property type="evidence" value="ECO:0007669"/>
    <property type="project" value="UniProtKB-KW"/>
</dbReference>
<dbReference type="SMART" id="SM00487">
    <property type="entry name" value="DEXDc"/>
    <property type="match status" value="1"/>
</dbReference>
<dbReference type="InterPro" id="IPR019591">
    <property type="entry name" value="Mrp/NBP35_ATP-bd"/>
</dbReference>
<dbReference type="InterPro" id="IPR056884">
    <property type="entry name" value="NPHP3-like_N"/>
</dbReference>
<evidence type="ECO:0000256" key="5">
    <source>
        <dbReference type="ARBA" id="ARBA00022840"/>
    </source>
</evidence>
<keyword evidence="6" id="KW-0408">Iron</keyword>
<dbReference type="SUPFAM" id="SSF52540">
    <property type="entry name" value="P-loop containing nucleoside triphosphate hydrolases"/>
    <property type="match status" value="4"/>
</dbReference>
<dbReference type="GO" id="GO:0005634">
    <property type="term" value="C:nucleus"/>
    <property type="evidence" value="ECO:0007669"/>
    <property type="project" value="TreeGrafter"/>
</dbReference>
<accession>A0A178D8L7</accession>
<evidence type="ECO:0000256" key="3">
    <source>
        <dbReference type="ARBA" id="ARBA00022741"/>
    </source>
</evidence>
<dbReference type="Pfam" id="PF10609">
    <property type="entry name" value="ParA"/>
    <property type="match status" value="1"/>
</dbReference>
<dbReference type="GO" id="GO:0016787">
    <property type="term" value="F:hydrolase activity"/>
    <property type="evidence" value="ECO:0007669"/>
    <property type="project" value="UniProtKB-KW"/>
</dbReference>
<evidence type="ECO:0000259" key="9">
    <source>
        <dbReference type="PROSITE" id="PS50837"/>
    </source>
</evidence>
<dbReference type="EMBL" id="LVCJ01000009">
    <property type="protein sequence ID" value="OAL38590.1"/>
    <property type="molecule type" value="Genomic_DNA"/>
</dbReference>
<proteinExistence type="inferred from homology"/>
<dbReference type="Pfam" id="PF24883">
    <property type="entry name" value="NPHP3_N"/>
    <property type="match status" value="1"/>
</dbReference>
<name>A0A178D8L7_9EURO</name>
<evidence type="ECO:0000256" key="1">
    <source>
        <dbReference type="ARBA" id="ARBA00022723"/>
    </source>
</evidence>
<evidence type="ECO:0000313" key="13">
    <source>
        <dbReference type="Proteomes" id="UP000185904"/>
    </source>
</evidence>
<evidence type="ECO:0000256" key="8">
    <source>
        <dbReference type="SAM" id="MobiDB-lite"/>
    </source>
</evidence>
<dbReference type="PANTHER" id="PTHR45626:SF22">
    <property type="entry name" value="DNA REPAIR PROTEIN RAD5"/>
    <property type="match status" value="1"/>
</dbReference>
<evidence type="ECO:0000259" key="10">
    <source>
        <dbReference type="PROSITE" id="PS51192"/>
    </source>
</evidence>
<dbReference type="RefSeq" id="XP_022503602.1">
    <property type="nucleotide sequence ID" value="XM_022640545.1"/>
</dbReference>
<organism evidence="12 13">
    <name type="scientific">Fonsecaea nubica</name>
    <dbReference type="NCBI Taxonomy" id="856822"/>
    <lineage>
        <taxon>Eukaryota</taxon>
        <taxon>Fungi</taxon>
        <taxon>Dikarya</taxon>
        <taxon>Ascomycota</taxon>
        <taxon>Pezizomycotina</taxon>
        <taxon>Eurotiomycetes</taxon>
        <taxon>Chaetothyriomycetidae</taxon>
        <taxon>Chaetothyriales</taxon>
        <taxon>Herpotrichiellaceae</taxon>
        <taxon>Fonsecaea</taxon>
    </lineage>
</organism>
<feature type="compositionally biased region" description="Polar residues" evidence="8">
    <location>
        <begin position="1780"/>
        <end position="1798"/>
    </location>
</feature>
<dbReference type="InterPro" id="IPR033756">
    <property type="entry name" value="YlxH/NBP35"/>
</dbReference>
<keyword evidence="7" id="KW-0411">Iron-sulfur</keyword>
<reference evidence="12 13" key="1">
    <citation type="submission" date="2016-03" db="EMBL/GenBank/DDBJ databases">
        <title>The draft genome sequence of Fonsecaea nubica causative agent of cutaneous subcutaneous infection in human host.</title>
        <authorList>
            <person name="Costa F."/>
            <person name="Sybren D.H."/>
            <person name="Raittz R.T."/>
            <person name="Weiss V.A."/>
            <person name="Leao A.C."/>
            <person name="Gomes R."/>
            <person name="De Souza E.M."/>
            <person name="Pedrosa F.O."/>
            <person name="Steffens M.B."/>
            <person name="Bombassaro A."/>
            <person name="Tadra-Sfeir M.Z."/>
            <person name="Moreno L.F."/>
            <person name="Najafzadeh M.J."/>
            <person name="Felipe M.S."/>
            <person name="Teixeira M."/>
            <person name="Sun J."/>
            <person name="Xi L."/>
            <person name="Castro M.A."/>
            <person name="Vicente V.A."/>
        </authorList>
    </citation>
    <scope>NUCLEOTIDE SEQUENCE [LARGE SCALE GENOMIC DNA]</scope>
    <source>
        <strain evidence="12 13">CBS 269.64</strain>
    </source>
</reference>
<dbReference type="Proteomes" id="UP000185904">
    <property type="component" value="Unassembled WGS sequence"/>
</dbReference>
<dbReference type="InterPro" id="IPR007111">
    <property type="entry name" value="NACHT_NTPase"/>
</dbReference>
<dbReference type="InterPro" id="IPR049730">
    <property type="entry name" value="SNF2/RAD54-like_C"/>
</dbReference>
<dbReference type="PROSITE" id="PS50837">
    <property type="entry name" value="NACHT"/>
    <property type="match status" value="1"/>
</dbReference>
<dbReference type="InterPro" id="IPR027417">
    <property type="entry name" value="P-loop_NTPase"/>
</dbReference>
<evidence type="ECO:0000256" key="2">
    <source>
        <dbReference type="ARBA" id="ARBA00022737"/>
    </source>
</evidence>
<feature type="region of interest" description="Disordered" evidence="8">
    <location>
        <begin position="1776"/>
        <end position="1799"/>
    </location>
</feature>
<dbReference type="InterPro" id="IPR000330">
    <property type="entry name" value="SNF2_N"/>
</dbReference>
<dbReference type="SMART" id="SM00490">
    <property type="entry name" value="HELICc"/>
    <property type="match status" value="1"/>
</dbReference>
<comment type="caution">
    <text evidence="12">The sequence shown here is derived from an EMBL/GenBank/DDBJ whole genome shotgun (WGS) entry which is preliminary data.</text>
</comment>
<dbReference type="Gene3D" id="3.40.50.300">
    <property type="entry name" value="P-loop containing nucleotide triphosphate hydrolases"/>
    <property type="match status" value="3"/>
</dbReference>
<feature type="region of interest" description="Disordered" evidence="8">
    <location>
        <begin position="2040"/>
        <end position="2071"/>
    </location>
</feature>
<evidence type="ECO:0000313" key="12">
    <source>
        <dbReference type="EMBL" id="OAL38590.1"/>
    </source>
</evidence>
<dbReference type="PROSITE" id="PS51194">
    <property type="entry name" value="HELICASE_CTER"/>
    <property type="match status" value="1"/>
</dbReference>
<evidence type="ECO:0000256" key="7">
    <source>
        <dbReference type="ARBA" id="ARBA00023014"/>
    </source>
</evidence>
<evidence type="ECO:0000256" key="4">
    <source>
        <dbReference type="ARBA" id="ARBA00022801"/>
    </source>
</evidence>
<dbReference type="CDD" id="cd18793">
    <property type="entry name" value="SF2_C_SNF"/>
    <property type="match status" value="1"/>
</dbReference>
<dbReference type="Gene3D" id="3.40.50.10810">
    <property type="entry name" value="Tandem AAA-ATPase domain"/>
    <property type="match status" value="1"/>
</dbReference>
<dbReference type="GO" id="GO:0005524">
    <property type="term" value="F:ATP binding"/>
    <property type="evidence" value="ECO:0007669"/>
    <property type="project" value="UniProtKB-KW"/>
</dbReference>
<gene>
    <name evidence="12" type="ORF">AYO20_02240</name>
</gene>
<dbReference type="Pfam" id="PF00176">
    <property type="entry name" value="SNF2-rel_dom"/>
    <property type="match status" value="1"/>
</dbReference>
<dbReference type="GO" id="GO:0051536">
    <property type="term" value="F:iron-sulfur cluster binding"/>
    <property type="evidence" value="ECO:0007669"/>
    <property type="project" value="UniProtKB-KW"/>
</dbReference>
<keyword evidence="5" id="KW-0067">ATP-binding</keyword>
<dbReference type="GO" id="GO:0140663">
    <property type="term" value="F:ATP-dependent FeS chaperone activity"/>
    <property type="evidence" value="ECO:0007669"/>
    <property type="project" value="InterPro"/>
</dbReference>
<dbReference type="InterPro" id="IPR014001">
    <property type="entry name" value="Helicase_ATP-bd"/>
</dbReference>
<evidence type="ECO:0000256" key="6">
    <source>
        <dbReference type="ARBA" id="ARBA00023004"/>
    </source>
</evidence>
<keyword evidence="13" id="KW-1185">Reference proteome</keyword>
<keyword evidence="4" id="KW-0378">Hydrolase</keyword>
<dbReference type="InterPro" id="IPR050628">
    <property type="entry name" value="SNF2_RAD54_helicase_TF"/>
</dbReference>
<feature type="domain" description="Helicase C-terminal" evidence="11">
    <location>
        <begin position="1888"/>
        <end position="2040"/>
    </location>
</feature>
<dbReference type="InterPro" id="IPR001650">
    <property type="entry name" value="Helicase_C-like"/>
</dbReference>
<feature type="region of interest" description="Disordered" evidence="8">
    <location>
        <begin position="1722"/>
        <end position="1746"/>
    </location>
</feature>
<dbReference type="PROSITE" id="PS51192">
    <property type="entry name" value="HELICASE_ATP_BIND_1"/>
    <property type="match status" value="1"/>
</dbReference>
<dbReference type="PANTHER" id="PTHR45626">
    <property type="entry name" value="TRANSCRIPTION TERMINATION FACTOR 2-RELATED"/>
    <property type="match status" value="1"/>
</dbReference>
<keyword evidence="1" id="KW-0479">Metal-binding</keyword>
<dbReference type="InterPro" id="IPR038718">
    <property type="entry name" value="SNF2-like_sf"/>
</dbReference>
<dbReference type="GO" id="GO:0006281">
    <property type="term" value="P:DNA repair"/>
    <property type="evidence" value="ECO:0007669"/>
    <property type="project" value="TreeGrafter"/>
</dbReference>
<feature type="region of interest" description="Disordered" evidence="8">
    <location>
        <begin position="877"/>
        <end position="904"/>
    </location>
</feature>
<feature type="domain" description="NACHT" evidence="9">
    <location>
        <begin position="287"/>
        <end position="429"/>
    </location>
</feature>
<feature type="region of interest" description="Disordered" evidence="8">
    <location>
        <begin position="1053"/>
        <end position="1073"/>
    </location>
</feature>
<dbReference type="HAMAP" id="MF_02040">
    <property type="entry name" value="Mrp_NBP35"/>
    <property type="match status" value="1"/>
</dbReference>
<dbReference type="Pfam" id="PF00271">
    <property type="entry name" value="Helicase_C"/>
    <property type="match status" value="1"/>
</dbReference>
<dbReference type="GeneID" id="34585664"/>
<dbReference type="GO" id="GO:0016226">
    <property type="term" value="P:iron-sulfur cluster assembly"/>
    <property type="evidence" value="ECO:0007669"/>
    <property type="project" value="InterPro"/>
</dbReference>
<keyword evidence="3" id="KW-0547">Nucleotide-binding</keyword>
<sequence>MVDLSKPRRIIGEAARSFESLLPPSDARLFEKTTLDDVQEAALAIQRAQADRRSLRNIARLAGLFKALPAFAAVLQPLCPEPACLNFLWAPIEQSLRASLVLDQTTNYGYASALDQLIYAYQQIAERLPLFDHLTPLFLQNEDIQSIIAHVYGDILEFHSCTYRLLCQNTWKVLFGATWKNFALRFNGILERLGKSRGVLAAGADSIDVLAHETFRREVLDRMTRLETERDTLQLQNILTWLNGTRQDEDQESILKNRSIARQQGTCEWILENPNLRSWLDPEDNRPLLWLHGKPGSGKTTIAAFLIENGPWPANSTLLYFLCPDESPSPRFSAYSQIWQCLIAQLLTKNRALVPYLHDRLTSSSQSVMPLLSELLRATGSAFLIIDGLDRFEPESQTFILAELASLWSLKESSSPDRALVKVLICSRSTVEIHSKLRKFPGISLSDETKSISEDISMFVKENLAPLHYLDCAEVVEELEPMVVAQADGMFLWAKLAVGQLLSQRTVKGLHAAWANLPPGLSEIYTVILHRLQACDEQQKGHINHVLGLLVVAYRPLKVWEVCDVMLSQDSQLPLNSERNVLHDAIDMCKPLVERGKHQTIRLVHWSAKDYLLTELSGPCIQLQQAHINITQACIRCLTTCHPFTKSEISPESEKQIVKGDYDFVFYAYQYWIYHLRESFRGHTSAASTDLVDGRKTICHLVFDMLKAMNQSRLDKEFLDNIEALKERLNTRGSNLEDIIRQILRPLAHQTLFLSHGADPSPRPGSQRSSSILDIAFTNFQNAFEELYEAGPSFDPSRLGIAVTDLYSFKIRHSPTPYLCRYSECGADVVGFTSAPEREEHELCHRGFFGCTEPACDFRVLKFVSCIDLRKHMENYHGRKEAPSQTSHAKGKRPRHGSLLPLSTTKGKADELRARDPTHELLHESEVGTLARIFRSCVRLLKLMVSNLQESQAPPHLLEGKLMRSLNTLQLWGDAYHVDEGYLDKLLCKSTELRTTTATLLAGIGSILSSRLLGSLFQTEKNRLAAIESSRIQSALDDASHIADDYQWLHDDDESADKGANAGSDSNSPRAEEVQAVADGLCDYSLELMQMADLFDSPFLHEKVSNKTSALPVAESTKSLLRHSDAATDTGLKASPVLKASPPLNSSVEVKKSSEPLNIGRVQKEGRSALHGLKGSQKILLFTSYCYGMISGKLLVQSGSPLSVSDLVFVPPDRLYQTPEGDQWASFEKQVANVCASLVEYHGVSLQISVRNDNGNDSSSEKTSTPKKTLRHRKNIIANIIIYGPPALCESVGDYLSAAGFFLQHPTHCNQDVPYLNPHVLGFGEDNLQFTSEPFPGEPQDETELDQNPLSNFYSSSEFEETAQPDGIATAMFPHQKKALTFMIERERGWNASKTRNDFWTTHVDAFGTTRYKNTVSGVTQATRPVSLHGGILADGMGMGKTLSMLSLIVANPSRNDEYNQHGKNVVKSTLIVVPSSLFLQAWQDQIRMHCRPEHVRYQILHGPERHKVVNIGDYDIVLTTYNTVSVDWKRNSSKEGVASRPNVLFETSWYRVVLDEAHFIRDRNTKNAHSVYSLTSQRRWCITGTPIQNRLTDLFSLFRFLRLDPFGDYKVFEEEILRPWKSKLDDIAKARLRYIVKAIMLRRSWTRVHLREPKEYVIEVSFNAQEREEYQKAATQGISDLDSVLAADQQPSNSVYLNSLQNLNALRFICNHGIRPSRQDAEWDSSGVFETGSPTIPKEEAESGETTLLRDLLSEKNVGESSSFRASFRVTDLDDSDNESVPSLISGGRSTRASSVDPTEEAPVPWALSLDLVCIQCGSQNLNPGQDSYDLGSGTDAYTEHIPPQLCKNCLEHEKPVSSDLSIHTEHVTSAEPASQAGQSVMKRSTKIMALLSQITHVPTSEKSVVFSCWTQSLCAVEDVLSQNGISCVRYESTSNLARQLRVLDMFAHDPSIRVILMPIACAGVGAGLTAASHVFVLEPQWNPTVEAQAIARVVRLGQTQQVSVYRFVVKDTCEQSIMKIQTQKLSLANLVVDRSTLQRGQGIPRSPAPGSKGPPPTIPRAQRGLPQKRPLRNVKHAIAVSSAKGGVGKSTLAVNLALSFSRHGLRTGILDTDIFGPSVPTLLGLSDAGEPKLTGQNMLVPLTSHGLQSMSMGYLLPSESAPVAWRGLMVMKALQQLLHEVDWSSPAPLDVLVLDLPPGTGDVQLTIGQQVELSGAVIVSTPQDIALKDAVKGVEMFRKMNIDVLGMVQNMSVFVCPHCHQETRIFAHSHGPNAQHSGGGSGPGGAEAKAADLGVDFLGDVPLDARICADADRGMPTIVAEEASGVKVNSGYYERIAEKVARKIGVAWQ</sequence>
<evidence type="ECO:0000259" key="11">
    <source>
        <dbReference type="PROSITE" id="PS51194"/>
    </source>
</evidence>
<dbReference type="OrthoDB" id="21416at2759"/>
<protein>
    <recommendedName>
        <fullName evidence="14">Helicase ATP-binding domain-containing protein</fullName>
    </recommendedName>
</protein>
<evidence type="ECO:0008006" key="14">
    <source>
        <dbReference type="Google" id="ProtNLM"/>
    </source>
</evidence>
<dbReference type="FunFam" id="3.40.50.300:FF:001278">
    <property type="entry name" value="Iron-sulfur cluster carrier protein"/>
    <property type="match status" value="1"/>
</dbReference>
<dbReference type="CDD" id="cd02037">
    <property type="entry name" value="Mrp_NBP35"/>
    <property type="match status" value="1"/>
</dbReference>
<dbReference type="GO" id="GO:0008094">
    <property type="term" value="F:ATP-dependent activity, acting on DNA"/>
    <property type="evidence" value="ECO:0007669"/>
    <property type="project" value="TreeGrafter"/>
</dbReference>